<feature type="compositionally biased region" description="Polar residues" evidence="1">
    <location>
        <begin position="164"/>
        <end position="177"/>
    </location>
</feature>
<evidence type="ECO:0000313" key="3">
    <source>
        <dbReference type="Proteomes" id="UP001161247"/>
    </source>
</evidence>
<sequence>MTNQGHQKTELDPFELSFLEQHEEAALEFGYSNTMNGALNSALSESNNSPQMLTTPAEHNDSRDVLLHWTQQPTNTHMASYNQVTSVASRENHQPTASWLHPNLEWSPPAHSLPLRAQSNYQGFLLRSSSRPGTIQIGTGPNAREIVIPLITSSRVDKKERASQEGQRISPNNQHMNLSRKRGRELVRGCNQSCLLANIIDERLNSMVV</sequence>
<dbReference type="AlphaFoldDB" id="A0AAV1D8G5"/>
<evidence type="ECO:0000313" key="2">
    <source>
        <dbReference type="EMBL" id="CAI9102927.1"/>
    </source>
</evidence>
<protein>
    <submittedName>
        <fullName evidence="2">OLC1v1001321C1</fullName>
    </submittedName>
</protein>
<name>A0AAV1D8G5_OLDCO</name>
<proteinExistence type="predicted"/>
<dbReference type="EMBL" id="OX459121">
    <property type="protein sequence ID" value="CAI9102927.1"/>
    <property type="molecule type" value="Genomic_DNA"/>
</dbReference>
<feature type="region of interest" description="Disordered" evidence="1">
    <location>
        <begin position="157"/>
        <end position="177"/>
    </location>
</feature>
<gene>
    <name evidence="2" type="ORF">OLC1_LOCUS12184</name>
</gene>
<organism evidence="2 3">
    <name type="scientific">Oldenlandia corymbosa var. corymbosa</name>
    <dbReference type="NCBI Taxonomy" id="529605"/>
    <lineage>
        <taxon>Eukaryota</taxon>
        <taxon>Viridiplantae</taxon>
        <taxon>Streptophyta</taxon>
        <taxon>Embryophyta</taxon>
        <taxon>Tracheophyta</taxon>
        <taxon>Spermatophyta</taxon>
        <taxon>Magnoliopsida</taxon>
        <taxon>eudicotyledons</taxon>
        <taxon>Gunneridae</taxon>
        <taxon>Pentapetalae</taxon>
        <taxon>asterids</taxon>
        <taxon>lamiids</taxon>
        <taxon>Gentianales</taxon>
        <taxon>Rubiaceae</taxon>
        <taxon>Rubioideae</taxon>
        <taxon>Spermacoceae</taxon>
        <taxon>Hedyotis-Oldenlandia complex</taxon>
        <taxon>Oldenlandia</taxon>
    </lineage>
</organism>
<accession>A0AAV1D8G5</accession>
<keyword evidence="3" id="KW-1185">Reference proteome</keyword>
<evidence type="ECO:0000256" key="1">
    <source>
        <dbReference type="SAM" id="MobiDB-lite"/>
    </source>
</evidence>
<reference evidence="2" key="1">
    <citation type="submission" date="2023-03" db="EMBL/GenBank/DDBJ databases">
        <authorList>
            <person name="Julca I."/>
        </authorList>
    </citation>
    <scope>NUCLEOTIDE SEQUENCE</scope>
</reference>
<dbReference type="Proteomes" id="UP001161247">
    <property type="component" value="Chromosome 4"/>
</dbReference>